<organism evidence="2 3">
    <name type="scientific">Nyssa sinensis</name>
    <dbReference type="NCBI Taxonomy" id="561372"/>
    <lineage>
        <taxon>Eukaryota</taxon>
        <taxon>Viridiplantae</taxon>
        <taxon>Streptophyta</taxon>
        <taxon>Embryophyta</taxon>
        <taxon>Tracheophyta</taxon>
        <taxon>Spermatophyta</taxon>
        <taxon>Magnoliopsida</taxon>
        <taxon>eudicotyledons</taxon>
        <taxon>Gunneridae</taxon>
        <taxon>Pentapetalae</taxon>
        <taxon>asterids</taxon>
        <taxon>Cornales</taxon>
        <taxon>Nyssaceae</taxon>
        <taxon>Nyssa</taxon>
    </lineage>
</organism>
<accession>A0A5J5BR53</accession>
<reference evidence="2 3" key="1">
    <citation type="submission" date="2019-09" db="EMBL/GenBank/DDBJ databases">
        <title>A chromosome-level genome assembly of the Chinese tupelo Nyssa sinensis.</title>
        <authorList>
            <person name="Yang X."/>
            <person name="Kang M."/>
            <person name="Yang Y."/>
            <person name="Xiong H."/>
            <person name="Wang M."/>
            <person name="Zhang Z."/>
            <person name="Wang Z."/>
            <person name="Wu H."/>
            <person name="Ma T."/>
            <person name="Liu J."/>
            <person name="Xi Z."/>
        </authorList>
    </citation>
    <scope>NUCLEOTIDE SEQUENCE [LARGE SCALE GENOMIC DNA]</scope>
    <source>
        <strain evidence="2">J267</strain>
        <tissue evidence="2">Leaf</tissue>
    </source>
</reference>
<dbReference type="Pfam" id="PF25597">
    <property type="entry name" value="SH3_retrovirus"/>
    <property type="match status" value="1"/>
</dbReference>
<gene>
    <name evidence="2" type="ORF">F0562_022561</name>
</gene>
<dbReference type="AlphaFoldDB" id="A0A5J5BR53"/>
<keyword evidence="3" id="KW-1185">Reference proteome</keyword>
<feature type="domain" description="Retroviral polymerase SH3-like" evidence="1">
    <location>
        <begin position="3"/>
        <end position="33"/>
    </location>
</feature>
<evidence type="ECO:0000313" key="3">
    <source>
        <dbReference type="Proteomes" id="UP000325577"/>
    </source>
</evidence>
<dbReference type="InterPro" id="IPR057670">
    <property type="entry name" value="SH3_retrovirus"/>
</dbReference>
<dbReference type="Proteomes" id="UP000325577">
    <property type="component" value="Linkage Group LG11"/>
</dbReference>
<dbReference type="EMBL" id="CM018034">
    <property type="protein sequence ID" value="KAA8544580.1"/>
    <property type="molecule type" value="Genomic_DNA"/>
</dbReference>
<evidence type="ECO:0000259" key="1">
    <source>
        <dbReference type="Pfam" id="PF25597"/>
    </source>
</evidence>
<protein>
    <recommendedName>
        <fullName evidence="1">Retroviral polymerase SH3-like domain-containing protein</fullName>
    </recommendedName>
</protein>
<sequence>MSPHKHKFSPRAIKGIFVGYPFGQRGYRHPSPTNSSSIVLPFPMTDYAPVDPRPLGVEPSAIPSSSLQPLLRRSSRTHHLPNHLQDYYCSLVTQYPLMPCQSQSPSPSNGVTYPL</sequence>
<evidence type="ECO:0000313" key="2">
    <source>
        <dbReference type="EMBL" id="KAA8544580.1"/>
    </source>
</evidence>
<name>A0A5J5BR53_9ASTE</name>
<proteinExistence type="predicted"/>